<keyword evidence="4" id="KW-1185">Reference proteome</keyword>
<dbReference type="PANTHER" id="PTHR40370:SF1">
    <property type="entry name" value="DUF3074 DOMAIN-CONTAINING PROTEIN"/>
    <property type="match status" value="1"/>
</dbReference>
<feature type="region of interest" description="Disordered" evidence="1">
    <location>
        <begin position="432"/>
        <end position="514"/>
    </location>
</feature>
<dbReference type="Pfam" id="PF11274">
    <property type="entry name" value="DUF3074"/>
    <property type="match status" value="1"/>
</dbReference>
<feature type="region of interest" description="Disordered" evidence="1">
    <location>
        <begin position="551"/>
        <end position="645"/>
    </location>
</feature>
<dbReference type="Proteomes" id="UP000018087">
    <property type="component" value="Unassembled WGS sequence"/>
</dbReference>
<reference evidence="4" key="1">
    <citation type="journal article" date="2014" name="Genome Announc.">
        <title>Genome sequence of the pathogenic fungus Sporothrix schenckii (ATCC 58251).</title>
        <authorList>
            <person name="Cuomo C.A."/>
            <person name="Rodriguez-Del Valle N."/>
            <person name="Perez-Sanchez L."/>
            <person name="Abouelleil A."/>
            <person name="Goldberg J."/>
            <person name="Young S."/>
            <person name="Zeng Q."/>
            <person name="Birren B.W."/>
        </authorList>
    </citation>
    <scope>NUCLEOTIDE SEQUENCE [LARGE SCALE GENOMIC DNA]</scope>
    <source>
        <strain evidence="4">ATCC 58251 / de Perez 2211183</strain>
    </source>
</reference>
<feature type="compositionally biased region" description="Acidic residues" evidence="1">
    <location>
        <begin position="561"/>
        <end position="598"/>
    </location>
</feature>
<feature type="domain" description="DUF3074" evidence="2">
    <location>
        <begin position="138"/>
        <end position="423"/>
    </location>
</feature>
<dbReference type="SUPFAM" id="SSF55961">
    <property type="entry name" value="Bet v1-like"/>
    <property type="match status" value="1"/>
</dbReference>
<feature type="compositionally biased region" description="Polar residues" evidence="1">
    <location>
        <begin position="498"/>
        <end position="508"/>
    </location>
</feature>
<evidence type="ECO:0000313" key="4">
    <source>
        <dbReference type="Proteomes" id="UP000018087"/>
    </source>
</evidence>
<feature type="compositionally biased region" description="Basic and acidic residues" evidence="1">
    <location>
        <begin position="835"/>
        <end position="851"/>
    </location>
</feature>
<dbReference type="HOGENOM" id="CLU_317390_0_0_1"/>
<dbReference type="PANTHER" id="PTHR40370">
    <property type="entry name" value="EXPRESSED PROTEIN"/>
    <property type="match status" value="1"/>
</dbReference>
<dbReference type="AlphaFoldDB" id="U7PX94"/>
<feature type="region of interest" description="Disordered" evidence="1">
    <location>
        <begin position="275"/>
        <end position="301"/>
    </location>
</feature>
<name>U7PX94_SPOS1</name>
<feature type="compositionally biased region" description="Low complexity" evidence="1">
    <location>
        <begin position="622"/>
        <end position="636"/>
    </location>
</feature>
<proteinExistence type="predicted"/>
<dbReference type="InterPro" id="IPR023393">
    <property type="entry name" value="START-like_dom_sf"/>
</dbReference>
<feature type="compositionally biased region" description="Basic and acidic residues" evidence="1">
    <location>
        <begin position="432"/>
        <end position="447"/>
    </location>
</feature>
<feature type="compositionally biased region" description="Low complexity" evidence="1">
    <location>
        <begin position="703"/>
        <end position="713"/>
    </location>
</feature>
<feature type="compositionally biased region" description="Polar residues" evidence="1">
    <location>
        <begin position="760"/>
        <end position="769"/>
    </location>
</feature>
<dbReference type="InterPro" id="IPR024500">
    <property type="entry name" value="DUF3074"/>
</dbReference>
<sequence length="909" mass="97585">MSINDNPLAALGPVSWDNLDQDALDHFLSDTFTCAQILTDSIPTTASVSTSSSSTGRPRSQTDGAVSYGLHSAPVPHHGAGTATPSTAADDMSAAKAEKLRQDLRQSWKEVKTGGSNPRNIVVYKMNGGRDGYAGSSWFARRSVHRVEKAKPDAATAKGKRDLIGRDVEIGLDMFRRALLKEFALPETGDADGQTSGSSTVRTMITKKRVEHVVVNGQGHDAHDDAHEAEEEAAETHHGHNDKSSVSRQLDVYLLEAEFPGPTTARDFVTMLLTTQGPCQSPPTPPSSTTSSSSPSQNNGRGLRQFMVVSKPCQHPETPQRPGYVRAQYESVEVIREVRVPVAESAARRLASNSRKTRSSIDLKHADTTDTDASDLDSDGHETAIEWLMITRNNPGGNVPRFLVDRNTPSSIISDANKFLDWMVAQQVEETLKKESNESKSPKKPQEKGVAAAKSVPKTPLPAAILEEEDEEIPAQKEASLNKASDLAGDDAPRNNGDRSSTSPSVTILSLESSGGAASSTKLFNMLSGALGGAGTAVASKLPNPFGSAAQILHSSYESQLDVDDDDNDDDNEDEIGSSEDSDDMYSDIDHADDDIGEEIIPSRRGQSAHEQTTRSTERPMAAASTDTASAGSAASIQPPPPTTALEMMAHDRALALRRENRSLTGLSTGGSSVMASDIDNDTETGSAVPSSKKKNKIEQVSAAKAAKAAKAADAARRKHEKELQKLQDRQRKAELDILKANKGKTGLDTLEKEKGDVGNSAQSTKSADSATNVSGSASAAAAHSSSSSISADPANTELQKLREKHDRAVARQEAQYQREMEKIEKKRQQNAAKEAARLRKQQERDDKADTARQLTHARAERDVARKEVDMLAERVRQLEAQNELLAAEVAKATGNAKLYAKVEDAGED</sequence>
<feature type="compositionally biased region" description="Low complexity" evidence="1">
    <location>
        <begin position="287"/>
        <end position="296"/>
    </location>
</feature>
<feature type="region of interest" description="Disordered" evidence="1">
    <location>
        <begin position="44"/>
        <end position="89"/>
    </location>
</feature>
<feature type="compositionally biased region" description="Low complexity" evidence="1">
    <location>
        <begin position="770"/>
        <end position="795"/>
    </location>
</feature>
<gene>
    <name evidence="3" type="ORF">HMPREF1624_04275</name>
</gene>
<dbReference type="OrthoDB" id="5403181at2759"/>
<feature type="compositionally biased region" description="Basic and acidic residues" evidence="1">
    <location>
        <begin position="800"/>
        <end position="828"/>
    </location>
</feature>
<feature type="compositionally biased region" description="Basic and acidic residues" evidence="1">
    <location>
        <begin position="359"/>
        <end position="368"/>
    </location>
</feature>
<dbReference type="EMBL" id="KI440845">
    <property type="protein sequence ID" value="ERS99080.1"/>
    <property type="molecule type" value="Genomic_DNA"/>
</dbReference>
<organism evidence="3 4">
    <name type="scientific">Sporothrix schenckii (strain ATCC 58251 / de Perez 2211183)</name>
    <name type="common">Rose-picker's disease fungus</name>
    <dbReference type="NCBI Taxonomy" id="1391915"/>
    <lineage>
        <taxon>Eukaryota</taxon>
        <taxon>Fungi</taxon>
        <taxon>Dikarya</taxon>
        <taxon>Ascomycota</taxon>
        <taxon>Pezizomycotina</taxon>
        <taxon>Sordariomycetes</taxon>
        <taxon>Sordariomycetidae</taxon>
        <taxon>Ophiostomatales</taxon>
        <taxon>Ophiostomataceae</taxon>
        <taxon>Sporothrix</taxon>
    </lineage>
</organism>
<feature type="region of interest" description="Disordered" evidence="1">
    <location>
        <begin position="345"/>
        <end position="377"/>
    </location>
</feature>
<feature type="compositionally biased region" description="Basic and acidic residues" evidence="1">
    <location>
        <begin position="721"/>
        <end position="740"/>
    </location>
</feature>
<feature type="compositionally biased region" description="Basic and acidic residues" evidence="1">
    <location>
        <begin position="234"/>
        <end position="245"/>
    </location>
</feature>
<dbReference type="Gene3D" id="3.30.530.20">
    <property type="match status" value="1"/>
</dbReference>
<feature type="compositionally biased region" description="Low complexity" evidence="1">
    <location>
        <begin position="663"/>
        <end position="673"/>
    </location>
</feature>
<protein>
    <recommendedName>
        <fullName evidence="2">DUF3074 domain-containing protein</fullName>
    </recommendedName>
</protein>
<evidence type="ECO:0000259" key="2">
    <source>
        <dbReference type="Pfam" id="PF11274"/>
    </source>
</evidence>
<feature type="region of interest" description="Disordered" evidence="1">
    <location>
        <begin position="660"/>
        <end position="864"/>
    </location>
</feature>
<accession>U7PX94</accession>
<feature type="region of interest" description="Disordered" evidence="1">
    <location>
        <begin position="219"/>
        <end position="246"/>
    </location>
</feature>
<evidence type="ECO:0000256" key="1">
    <source>
        <dbReference type="SAM" id="MobiDB-lite"/>
    </source>
</evidence>
<feature type="compositionally biased region" description="Low complexity" evidence="1">
    <location>
        <begin position="44"/>
        <end position="62"/>
    </location>
</feature>
<dbReference type="eggNOG" id="ENOG502S6FW">
    <property type="taxonomic scope" value="Eukaryota"/>
</dbReference>
<evidence type="ECO:0000313" key="3">
    <source>
        <dbReference type="EMBL" id="ERS99080.1"/>
    </source>
</evidence>